<proteinExistence type="predicted"/>
<gene>
    <name evidence="2" type="ORF">Mettu_2723</name>
    <name evidence="1" type="ORF">Mettu_3099</name>
</gene>
<keyword evidence="3" id="KW-1185">Reference proteome</keyword>
<sequence>MNGLSYLLDTLIGLLKGNDEAISILSGINLPACGFSAITRMELLSYPDLTIDEEQAINRLLDRMTHLARRMVSR</sequence>
<accession>G3IY55</accession>
<dbReference type="STRING" id="697282.Mettu_2723"/>
<evidence type="ECO:0000313" key="1">
    <source>
        <dbReference type="EMBL" id="EGW19977.1"/>
    </source>
</evidence>
<reference evidence="1 3" key="1">
    <citation type="submission" date="2011-06" db="EMBL/GenBank/DDBJ databases">
        <title>Genomic sequence of Methylobacter tundripaludum SV96.</title>
        <authorList>
            <consortium name="US DOE Joint Genome Institute"/>
            <person name="Lucas S."/>
            <person name="Han J."/>
            <person name="Lapidus A."/>
            <person name="Cheng J.-F."/>
            <person name="Goodwin L."/>
            <person name="Pitluck S."/>
            <person name="Held B."/>
            <person name="Detter J.C."/>
            <person name="Han C."/>
            <person name="Tapia R."/>
            <person name="Land M."/>
            <person name="Hauser L."/>
            <person name="Kyrpides N."/>
            <person name="Ivanova N."/>
            <person name="Ovchinnikova G."/>
            <person name="Pagani I."/>
            <person name="Klotz M.G."/>
            <person name="Dispirito A.A."/>
            <person name="Murrell J.C."/>
            <person name="Dunfield P."/>
            <person name="Kalyuzhnaya M.G."/>
            <person name="Svenning M."/>
            <person name="Trotsenko Y.A."/>
            <person name="Stein L.Y."/>
            <person name="Woyke T."/>
        </authorList>
    </citation>
    <scope>NUCLEOTIDE SEQUENCE [LARGE SCALE GENOMIC DNA]</scope>
    <source>
        <strain evidence="3">ATCC BAA-1195 / DSM 17260 / SV96</strain>
        <strain evidence="1">SV96</strain>
    </source>
</reference>
<dbReference type="OrthoDB" id="532510at2"/>
<organism evidence="1 3">
    <name type="scientific">Methylobacter tundripaludum (strain ATCC BAA-1195 / DSM 17260 / SV96)</name>
    <dbReference type="NCBI Taxonomy" id="697282"/>
    <lineage>
        <taxon>Bacteria</taxon>
        <taxon>Pseudomonadati</taxon>
        <taxon>Pseudomonadota</taxon>
        <taxon>Gammaproteobacteria</taxon>
        <taxon>Methylococcales</taxon>
        <taxon>Methylococcaceae</taxon>
        <taxon>Methylobacter</taxon>
    </lineage>
</organism>
<dbReference type="EMBL" id="JH109152">
    <property type="protein sequence ID" value="EGW23857.1"/>
    <property type="molecule type" value="Genomic_DNA"/>
</dbReference>
<evidence type="ECO:0000313" key="3">
    <source>
        <dbReference type="Proteomes" id="UP000004664"/>
    </source>
</evidence>
<dbReference type="HOGENOM" id="CLU_118482_0_0_6"/>
<protein>
    <submittedName>
        <fullName evidence="1">Uncharacterized protein</fullName>
    </submittedName>
</protein>
<dbReference type="EMBL" id="JH109153">
    <property type="protein sequence ID" value="EGW19977.1"/>
    <property type="molecule type" value="Genomic_DNA"/>
</dbReference>
<name>G3IY55_METTV</name>
<dbReference type="AlphaFoldDB" id="G3IY55"/>
<evidence type="ECO:0000313" key="2">
    <source>
        <dbReference type="EMBL" id="EGW23857.1"/>
    </source>
</evidence>
<dbReference type="RefSeq" id="WP_006892176.1">
    <property type="nucleotide sequence ID" value="NZ_JH109152.1"/>
</dbReference>
<dbReference type="Proteomes" id="UP000004664">
    <property type="component" value="Unassembled WGS sequence"/>
</dbReference>